<accession>A0A7S4I9D9</accession>
<feature type="domain" description="J" evidence="7">
    <location>
        <begin position="26"/>
        <end position="90"/>
    </location>
</feature>
<dbReference type="CDD" id="cd06257">
    <property type="entry name" value="DnaJ"/>
    <property type="match status" value="1"/>
</dbReference>
<proteinExistence type="predicted"/>
<organism evidence="8">
    <name type="scientific">Vannella robusta</name>
    <dbReference type="NCBI Taxonomy" id="1487602"/>
    <lineage>
        <taxon>Eukaryota</taxon>
        <taxon>Amoebozoa</taxon>
        <taxon>Discosea</taxon>
        <taxon>Flabellinia</taxon>
        <taxon>Vannellidae</taxon>
        <taxon>Vannella</taxon>
    </lineage>
</organism>
<dbReference type="InterPro" id="IPR001623">
    <property type="entry name" value="DnaJ_domain"/>
</dbReference>
<dbReference type="PROSITE" id="PS00636">
    <property type="entry name" value="DNAJ_1"/>
    <property type="match status" value="1"/>
</dbReference>
<keyword evidence="3" id="KW-0963">Cytoplasm</keyword>
<dbReference type="InterPro" id="IPR018253">
    <property type="entry name" value="DnaJ_domain_CS"/>
</dbReference>
<dbReference type="GO" id="GO:0000390">
    <property type="term" value="P:spliceosomal complex disassembly"/>
    <property type="evidence" value="ECO:0007669"/>
    <property type="project" value="TreeGrafter"/>
</dbReference>
<dbReference type="Gene3D" id="3.30.70.330">
    <property type="match status" value="1"/>
</dbReference>
<evidence type="ECO:0000256" key="1">
    <source>
        <dbReference type="ARBA" id="ARBA00004123"/>
    </source>
</evidence>
<dbReference type="SMART" id="SM00271">
    <property type="entry name" value="DnaJ"/>
    <property type="match status" value="1"/>
</dbReference>
<dbReference type="PRINTS" id="PR00625">
    <property type="entry name" value="JDOMAIN"/>
</dbReference>
<evidence type="ECO:0000256" key="4">
    <source>
        <dbReference type="ARBA" id="ARBA00023186"/>
    </source>
</evidence>
<sequence length="307" mass="36209">MKTSCKQTYFILSLRSHMPPKLSFDNYYTLFGVQANFTPKQLKTGYQNLVRIYHPDKNIKEDTTEAFQQIKDAYEVLKDDNLKAVYDREIQAKLQRQQRKQKMDNKRSRMTDDLLEKERIHKRRKMDEQQKKYSREAEKSQRRNMTQEARNVYEENKIQKHAQDLKIQQRKESLNYVDDFIVLKWDSEKGNYTKEDIIGIFGTFGSIGAVSFVDDQIALLVFRQENGAIKLMCSVQEGKKFGLPSNRIVVKWVDQQSETSHFQQAKTKTAKNVQKEKTFNKLEYPTLEEHLALEKQVLGMLEEASTK</sequence>
<comment type="subcellular location">
    <subcellularLocation>
        <location evidence="2">Cytoplasm</location>
    </subcellularLocation>
    <subcellularLocation>
        <location evidence="1">Nucleus</location>
    </subcellularLocation>
</comment>
<dbReference type="SUPFAM" id="SSF46565">
    <property type="entry name" value="Chaperone J-domain"/>
    <property type="match status" value="1"/>
</dbReference>
<reference evidence="8" key="1">
    <citation type="submission" date="2021-01" db="EMBL/GenBank/DDBJ databases">
        <authorList>
            <person name="Corre E."/>
            <person name="Pelletier E."/>
            <person name="Niang G."/>
            <person name="Scheremetjew M."/>
            <person name="Finn R."/>
            <person name="Kale V."/>
            <person name="Holt S."/>
            <person name="Cochrane G."/>
            <person name="Meng A."/>
            <person name="Brown T."/>
            <person name="Cohen L."/>
        </authorList>
    </citation>
    <scope>NUCLEOTIDE SEQUENCE</scope>
    <source>
        <strain evidence="8">DIVA3 518/3/11/1/6</strain>
    </source>
</reference>
<evidence type="ECO:0000313" key="8">
    <source>
        <dbReference type="EMBL" id="CAE2222619.1"/>
    </source>
</evidence>
<dbReference type="AlphaFoldDB" id="A0A7S4I9D9"/>
<dbReference type="InterPro" id="IPR012677">
    <property type="entry name" value="Nucleotide-bd_a/b_plait_sf"/>
</dbReference>
<name>A0A7S4I9D9_9EUKA</name>
<gene>
    <name evidence="8" type="ORF">VSP0166_LOCUS9756</name>
</gene>
<evidence type="ECO:0000259" key="7">
    <source>
        <dbReference type="PROSITE" id="PS50076"/>
    </source>
</evidence>
<feature type="region of interest" description="Disordered" evidence="6">
    <location>
        <begin position="96"/>
        <end position="147"/>
    </location>
</feature>
<evidence type="ECO:0000256" key="2">
    <source>
        <dbReference type="ARBA" id="ARBA00004496"/>
    </source>
</evidence>
<dbReference type="InterPro" id="IPR036869">
    <property type="entry name" value="J_dom_sf"/>
</dbReference>
<dbReference type="InterPro" id="IPR052094">
    <property type="entry name" value="Pre-mRNA-splicing_ERAD"/>
</dbReference>
<dbReference type="GO" id="GO:0005737">
    <property type="term" value="C:cytoplasm"/>
    <property type="evidence" value="ECO:0007669"/>
    <property type="project" value="UniProtKB-SubCell"/>
</dbReference>
<dbReference type="PANTHER" id="PTHR44313:SF1">
    <property type="entry name" value="DNAJ HOMOLOG SUBFAMILY C MEMBER 17"/>
    <property type="match status" value="1"/>
</dbReference>
<dbReference type="Pfam" id="PF00226">
    <property type="entry name" value="DnaJ"/>
    <property type="match status" value="1"/>
</dbReference>
<keyword evidence="4" id="KW-0143">Chaperone</keyword>
<evidence type="ECO:0000256" key="3">
    <source>
        <dbReference type="ARBA" id="ARBA00022490"/>
    </source>
</evidence>
<dbReference type="PANTHER" id="PTHR44313">
    <property type="entry name" value="DNAJ HOMOLOG SUBFAMILY C MEMBER 17"/>
    <property type="match status" value="1"/>
</dbReference>
<dbReference type="GO" id="GO:0005681">
    <property type="term" value="C:spliceosomal complex"/>
    <property type="evidence" value="ECO:0007669"/>
    <property type="project" value="TreeGrafter"/>
</dbReference>
<feature type="compositionally biased region" description="Basic and acidic residues" evidence="6">
    <location>
        <begin position="101"/>
        <end position="141"/>
    </location>
</feature>
<dbReference type="PROSITE" id="PS50076">
    <property type="entry name" value="DNAJ_2"/>
    <property type="match status" value="1"/>
</dbReference>
<protein>
    <recommendedName>
        <fullName evidence="7">J domain-containing protein</fullName>
    </recommendedName>
</protein>
<evidence type="ECO:0000256" key="5">
    <source>
        <dbReference type="ARBA" id="ARBA00023242"/>
    </source>
</evidence>
<dbReference type="Gene3D" id="1.10.287.110">
    <property type="entry name" value="DnaJ domain"/>
    <property type="match status" value="1"/>
</dbReference>
<evidence type="ECO:0000256" key="6">
    <source>
        <dbReference type="SAM" id="MobiDB-lite"/>
    </source>
</evidence>
<keyword evidence="5" id="KW-0539">Nucleus</keyword>
<dbReference type="EMBL" id="HBKP01013711">
    <property type="protein sequence ID" value="CAE2222619.1"/>
    <property type="molecule type" value="Transcribed_RNA"/>
</dbReference>